<accession>A0AAD1XZ97</accession>
<proteinExistence type="predicted"/>
<keyword evidence="3" id="KW-1185">Reference proteome</keyword>
<evidence type="ECO:0000313" key="2">
    <source>
        <dbReference type="EMBL" id="CAI2381704.1"/>
    </source>
</evidence>
<comment type="caution">
    <text evidence="2">The sequence shown here is derived from an EMBL/GenBank/DDBJ whole genome shotgun (WGS) entry which is preliminary data.</text>
</comment>
<feature type="transmembrane region" description="Helical" evidence="1">
    <location>
        <begin position="60"/>
        <end position="81"/>
    </location>
</feature>
<feature type="transmembrane region" description="Helical" evidence="1">
    <location>
        <begin position="163"/>
        <end position="186"/>
    </location>
</feature>
<keyword evidence="1" id="KW-0812">Transmembrane</keyword>
<feature type="transmembrane region" description="Helical" evidence="1">
    <location>
        <begin position="130"/>
        <end position="151"/>
    </location>
</feature>
<reference evidence="2" key="1">
    <citation type="submission" date="2023-07" db="EMBL/GenBank/DDBJ databases">
        <authorList>
            <consortium name="AG Swart"/>
            <person name="Singh M."/>
            <person name="Singh A."/>
            <person name="Seah K."/>
            <person name="Emmerich C."/>
        </authorList>
    </citation>
    <scope>NUCLEOTIDE SEQUENCE</scope>
    <source>
        <strain evidence="2">DP1</strain>
    </source>
</reference>
<evidence type="ECO:0000313" key="3">
    <source>
        <dbReference type="Proteomes" id="UP001295684"/>
    </source>
</evidence>
<name>A0AAD1XZ97_EUPCR</name>
<sequence>MDQNMVKYVYVPYDPEAHQNNNTTQGLLQMSQNPQSLYIAGNSPQIIQNSYEQRSTSATLFLYSIINMALQLLQASFLAGQMNESKSNLTQKITTMIFTAFLIKLGFSLVTIFSSAFFDHKSYFKVFRMLAIILLICSIVASGTLLVLSYSWTIQYTGLDLVYLWYVFYMSIAEILLYIPFAITLFGSS</sequence>
<gene>
    <name evidence="2" type="ORF">ECRASSUSDP1_LOCUS23162</name>
</gene>
<feature type="transmembrane region" description="Helical" evidence="1">
    <location>
        <begin position="93"/>
        <end position="118"/>
    </location>
</feature>
<dbReference type="EMBL" id="CAMPGE010023811">
    <property type="protein sequence ID" value="CAI2381704.1"/>
    <property type="molecule type" value="Genomic_DNA"/>
</dbReference>
<keyword evidence="1" id="KW-1133">Transmembrane helix</keyword>
<protein>
    <submittedName>
        <fullName evidence="2">Uncharacterized protein</fullName>
    </submittedName>
</protein>
<dbReference type="AlphaFoldDB" id="A0AAD1XZ97"/>
<organism evidence="2 3">
    <name type="scientific">Euplotes crassus</name>
    <dbReference type="NCBI Taxonomy" id="5936"/>
    <lineage>
        <taxon>Eukaryota</taxon>
        <taxon>Sar</taxon>
        <taxon>Alveolata</taxon>
        <taxon>Ciliophora</taxon>
        <taxon>Intramacronucleata</taxon>
        <taxon>Spirotrichea</taxon>
        <taxon>Hypotrichia</taxon>
        <taxon>Euplotida</taxon>
        <taxon>Euplotidae</taxon>
        <taxon>Moneuplotes</taxon>
    </lineage>
</organism>
<evidence type="ECO:0000256" key="1">
    <source>
        <dbReference type="SAM" id="Phobius"/>
    </source>
</evidence>
<keyword evidence="1" id="KW-0472">Membrane</keyword>
<dbReference type="Proteomes" id="UP001295684">
    <property type="component" value="Unassembled WGS sequence"/>
</dbReference>